<sequence>MEENMKLTPLTLVISTFCYSLPAFADERYPAFSTSQNNNVNAANIPHPPGPFHGPSTQEIPELPLMAQVSRQTGEGIKQLGKMIARGSWFDEINPATSGLVRSNVLAGNNSHHLWYYRLQTMVLTGEKDEGLPNINNPGIVAPIPDPGKGEAVILPPPPPPEPEPPQLTPAPQIPTYLALPNMLYALNDAMQTRFHFAAQQMSMDDHHNLFVYGYSGGERYRSAQGDSDATSRYQGWMLGARWTPEAEQSPLAFSAGVHKGVMTMLSNTAAGRSQLRMQTQGINALIGIQPPEGWQLEIPLGLTHYRGTLRHETQGEVARISAVSGNIGAEAGWRWQQDAHSLMPLAAAGVQWLHVADFTEQQGAQVNYLLAPQFSLAGGVKYDYQPLSSVKLGLEARYVWHSGRQNTLDAGDMRGLPIERARHSAQLGGYVSWQLHENVEIGTQLQVQQRLDRPGVSDWNVLSGVKVAF</sequence>
<keyword evidence="3" id="KW-1185">Reference proteome</keyword>
<dbReference type="Pfam" id="PF03797">
    <property type="entry name" value="Autotransporter"/>
    <property type="match status" value="1"/>
</dbReference>
<dbReference type="InterPro" id="IPR005546">
    <property type="entry name" value="Autotransporte_beta"/>
</dbReference>
<dbReference type="NCBIfam" id="TIGR01414">
    <property type="entry name" value="autotrans_barl"/>
    <property type="match status" value="1"/>
</dbReference>
<comment type="caution">
    <text evidence="2">The sequence shown here is derived from an EMBL/GenBank/DDBJ whole genome shotgun (WGS) entry which is preliminary data.</text>
</comment>
<proteinExistence type="predicted"/>
<name>A0ABY2ZUA1_9GAMM</name>
<dbReference type="Gene3D" id="2.40.128.130">
    <property type="entry name" value="Autotransporter beta-domain"/>
    <property type="match status" value="1"/>
</dbReference>
<protein>
    <submittedName>
        <fullName evidence="2">Autotransporter outer membrane beta-barrel domain-containing protein</fullName>
    </submittedName>
</protein>
<gene>
    <name evidence="2" type="ORF">FK492_18430</name>
</gene>
<evidence type="ECO:0000259" key="1">
    <source>
        <dbReference type="Pfam" id="PF03797"/>
    </source>
</evidence>
<evidence type="ECO:0000313" key="2">
    <source>
        <dbReference type="EMBL" id="TQC70586.1"/>
    </source>
</evidence>
<reference evidence="2 3" key="1">
    <citation type="submission" date="2019-06" db="EMBL/GenBank/DDBJ databases">
        <title>Pantoea dispersa Assembly.</title>
        <authorList>
            <person name="Wang J."/>
        </authorList>
    </citation>
    <scope>NUCLEOTIDE SEQUENCE [LARGE SCALE GENOMIC DNA]</scope>
    <source>
        <strain evidence="3">bio</strain>
    </source>
</reference>
<dbReference type="SUPFAM" id="SSF103515">
    <property type="entry name" value="Autotransporter"/>
    <property type="match status" value="1"/>
</dbReference>
<organism evidence="2 3">
    <name type="scientific">Pantoea dispersa</name>
    <dbReference type="NCBI Taxonomy" id="59814"/>
    <lineage>
        <taxon>Bacteria</taxon>
        <taxon>Pseudomonadati</taxon>
        <taxon>Pseudomonadota</taxon>
        <taxon>Gammaproteobacteria</taxon>
        <taxon>Enterobacterales</taxon>
        <taxon>Erwiniaceae</taxon>
        <taxon>Pantoea</taxon>
    </lineage>
</organism>
<feature type="domain" description="Autotransporter" evidence="1">
    <location>
        <begin position="212"/>
        <end position="445"/>
    </location>
</feature>
<dbReference type="InterPro" id="IPR006315">
    <property type="entry name" value="OM_autotransptr_brl_dom"/>
</dbReference>
<accession>A0ABY2ZUA1</accession>
<dbReference type="EMBL" id="VICF01000008">
    <property type="protein sequence ID" value="TQC70586.1"/>
    <property type="molecule type" value="Genomic_DNA"/>
</dbReference>
<dbReference type="InterPro" id="IPR036709">
    <property type="entry name" value="Autotransporte_beta_dom_sf"/>
</dbReference>
<dbReference type="Proteomes" id="UP000319715">
    <property type="component" value="Unassembled WGS sequence"/>
</dbReference>
<evidence type="ECO:0000313" key="3">
    <source>
        <dbReference type="Proteomes" id="UP000319715"/>
    </source>
</evidence>